<evidence type="ECO:0000313" key="2">
    <source>
        <dbReference type="Proteomes" id="UP001062846"/>
    </source>
</evidence>
<dbReference type="EMBL" id="CM046397">
    <property type="protein sequence ID" value="KAI8534540.1"/>
    <property type="molecule type" value="Genomic_DNA"/>
</dbReference>
<reference evidence="1" key="1">
    <citation type="submission" date="2022-02" db="EMBL/GenBank/DDBJ databases">
        <title>Plant Genome Project.</title>
        <authorList>
            <person name="Zhang R.-G."/>
        </authorList>
    </citation>
    <scope>NUCLEOTIDE SEQUENCE</scope>
    <source>
        <strain evidence="1">AT1</strain>
    </source>
</reference>
<accession>A0ACC0M0Z3</accession>
<gene>
    <name evidence="1" type="ORF">RHMOL_Rhmol10G0098300</name>
</gene>
<protein>
    <submittedName>
        <fullName evidence="1">Uncharacterized protein</fullName>
    </submittedName>
</protein>
<comment type="caution">
    <text evidence="1">The sequence shown here is derived from an EMBL/GenBank/DDBJ whole genome shotgun (WGS) entry which is preliminary data.</text>
</comment>
<proteinExistence type="predicted"/>
<dbReference type="Proteomes" id="UP001062846">
    <property type="component" value="Chromosome 10"/>
</dbReference>
<organism evidence="1 2">
    <name type="scientific">Rhododendron molle</name>
    <name type="common">Chinese azalea</name>
    <name type="synonym">Azalea mollis</name>
    <dbReference type="NCBI Taxonomy" id="49168"/>
    <lineage>
        <taxon>Eukaryota</taxon>
        <taxon>Viridiplantae</taxon>
        <taxon>Streptophyta</taxon>
        <taxon>Embryophyta</taxon>
        <taxon>Tracheophyta</taxon>
        <taxon>Spermatophyta</taxon>
        <taxon>Magnoliopsida</taxon>
        <taxon>eudicotyledons</taxon>
        <taxon>Gunneridae</taxon>
        <taxon>Pentapetalae</taxon>
        <taxon>asterids</taxon>
        <taxon>Ericales</taxon>
        <taxon>Ericaceae</taxon>
        <taxon>Ericoideae</taxon>
        <taxon>Rhodoreae</taxon>
        <taxon>Rhododendron</taxon>
    </lineage>
</organism>
<keyword evidence="2" id="KW-1185">Reference proteome</keyword>
<name>A0ACC0M0Z3_RHOML</name>
<evidence type="ECO:0000313" key="1">
    <source>
        <dbReference type="EMBL" id="KAI8534540.1"/>
    </source>
</evidence>
<sequence>MAANLSRFLSTHILLIIVVLNFAANTKQDAALPDQPYECPYPCVPQPITATSNCPPLPPPPPSPPMPTAFPPPPPSSDYYTPPSWYFSPPSGYFPSYSPPWYFDIAPPPPDPILPYFPFYYKQPPPPPDFSSATRLVRSMVWISSLISLLLLSWDIVSYMRECG</sequence>